<proteinExistence type="predicted"/>
<dbReference type="Pfam" id="PF02515">
    <property type="entry name" value="CoA_transf_3"/>
    <property type="match status" value="1"/>
</dbReference>
<dbReference type="Gene3D" id="3.30.1540.10">
    <property type="entry name" value="formyl-coa transferase, domain 3"/>
    <property type="match status" value="1"/>
</dbReference>
<name>A0ABP8H878_9BURK</name>
<dbReference type="InterPro" id="IPR003673">
    <property type="entry name" value="CoA-Trfase_fam_III"/>
</dbReference>
<dbReference type="PANTHER" id="PTHR48207:SF3">
    <property type="entry name" value="SUCCINATE--HYDROXYMETHYLGLUTARATE COA-TRANSFERASE"/>
    <property type="match status" value="1"/>
</dbReference>
<evidence type="ECO:0000313" key="3">
    <source>
        <dbReference type="Proteomes" id="UP001501671"/>
    </source>
</evidence>
<keyword evidence="3" id="KW-1185">Reference proteome</keyword>
<dbReference type="Gene3D" id="3.40.50.10540">
    <property type="entry name" value="Crotonobetainyl-coa:carnitine coa-transferase, domain 1"/>
    <property type="match status" value="1"/>
</dbReference>
<evidence type="ECO:0000313" key="2">
    <source>
        <dbReference type="EMBL" id="GAA4335735.1"/>
    </source>
</evidence>
<comment type="caution">
    <text evidence="2">The sequence shown here is derived from an EMBL/GenBank/DDBJ whole genome shotgun (WGS) entry which is preliminary data.</text>
</comment>
<keyword evidence="1 2" id="KW-0808">Transferase</keyword>
<organism evidence="2 3">
    <name type="scientific">Pigmentiphaga soli</name>
    <dbReference type="NCBI Taxonomy" id="1007095"/>
    <lineage>
        <taxon>Bacteria</taxon>
        <taxon>Pseudomonadati</taxon>
        <taxon>Pseudomonadota</taxon>
        <taxon>Betaproteobacteria</taxon>
        <taxon>Burkholderiales</taxon>
        <taxon>Alcaligenaceae</taxon>
        <taxon>Pigmentiphaga</taxon>
    </lineage>
</organism>
<dbReference type="InterPro" id="IPR023606">
    <property type="entry name" value="CoA-Trfase_III_dom_1_sf"/>
</dbReference>
<dbReference type="SUPFAM" id="SSF89796">
    <property type="entry name" value="CoA-transferase family III (CaiB/BaiF)"/>
    <property type="match status" value="1"/>
</dbReference>
<evidence type="ECO:0000256" key="1">
    <source>
        <dbReference type="ARBA" id="ARBA00022679"/>
    </source>
</evidence>
<dbReference type="Proteomes" id="UP001501671">
    <property type="component" value="Unassembled WGS sequence"/>
</dbReference>
<accession>A0ABP8H878</accession>
<dbReference type="PANTHER" id="PTHR48207">
    <property type="entry name" value="SUCCINATE--HYDROXYMETHYLGLUTARATE COA-TRANSFERASE"/>
    <property type="match status" value="1"/>
</dbReference>
<dbReference type="RefSeq" id="WP_345250608.1">
    <property type="nucleotide sequence ID" value="NZ_BAABFO010000014.1"/>
</dbReference>
<dbReference type="EMBL" id="BAABFO010000014">
    <property type="protein sequence ID" value="GAA4335735.1"/>
    <property type="molecule type" value="Genomic_DNA"/>
</dbReference>
<reference evidence="3" key="1">
    <citation type="journal article" date="2019" name="Int. J. Syst. Evol. Microbiol.">
        <title>The Global Catalogue of Microorganisms (GCM) 10K type strain sequencing project: providing services to taxonomists for standard genome sequencing and annotation.</title>
        <authorList>
            <consortium name="The Broad Institute Genomics Platform"/>
            <consortium name="The Broad Institute Genome Sequencing Center for Infectious Disease"/>
            <person name="Wu L."/>
            <person name="Ma J."/>
        </authorList>
    </citation>
    <scope>NUCLEOTIDE SEQUENCE [LARGE SCALE GENOMIC DNA]</scope>
    <source>
        <strain evidence="3">JCM 17666</strain>
    </source>
</reference>
<dbReference type="GO" id="GO:0016740">
    <property type="term" value="F:transferase activity"/>
    <property type="evidence" value="ECO:0007669"/>
    <property type="project" value="UniProtKB-KW"/>
</dbReference>
<dbReference type="InterPro" id="IPR050483">
    <property type="entry name" value="CoA-transferase_III_domain"/>
</dbReference>
<gene>
    <name evidence="2" type="ORF">GCM10023144_29360</name>
</gene>
<dbReference type="InterPro" id="IPR044855">
    <property type="entry name" value="CoA-Trfase_III_dom3_sf"/>
</dbReference>
<protein>
    <submittedName>
        <fullName evidence="2">CoA transferase</fullName>
    </submittedName>
</protein>
<sequence length="413" mass="43941">MLTSSAGAAGGGASLPLHGVRVLDLTNVIAGPLASYQLAMLGAEVIKIEVPGRGDLARIMGADPGLSEMRMGASFCAMNAGKKSITLNLKRPQGLKIFMQLVESADAVIENFRPGIMKKLGADYEALSKANPRLVYCAVSGFGQDGPLSGRPSYDQIIQGFSGIMSLTGDPDGEPTRAGYVVCDTIAAMTAAFALVAALYRQQKTGQGEMIDVSMLDASLATMAAWPVSNYLNGGHVPRRMGNHNPAGCPSGTFPTADGELNIVNNEQHQFERLCDALGLAAFKTDPRFRDRASRARHRDVLHPAIVQALSKKTTAEWEAIFVEAGVPAGPILTVPEVLDHPQIRGRQLVKRFADAHGMGRDIAVTRTGFRLQGSQPDVHGPPPRLGQDNAEILGGLGYTPRQLEALRQQGVI</sequence>